<organism evidence="7 8">
    <name type="scientific">Flavobacterium aquatile LMG 4008 = ATCC 11947</name>
    <dbReference type="NCBI Taxonomy" id="1453498"/>
    <lineage>
        <taxon>Bacteria</taxon>
        <taxon>Pseudomonadati</taxon>
        <taxon>Bacteroidota</taxon>
        <taxon>Flavobacteriia</taxon>
        <taxon>Flavobacteriales</taxon>
        <taxon>Flavobacteriaceae</taxon>
        <taxon>Flavobacterium</taxon>
    </lineage>
</organism>
<feature type="signal peptide" evidence="6">
    <location>
        <begin position="1"/>
        <end position="20"/>
    </location>
</feature>
<dbReference type="OrthoDB" id="367883at2"/>
<dbReference type="GO" id="GO:0015562">
    <property type="term" value="F:efflux transmembrane transporter activity"/>
    <property type="evidence" value="ECO:0007669"/>
    <property type="project" value="InterPro"/>
</dbReference>
<sequence>MKPKLILLFLSYFFVINCVAQETVIFTTLEEVYAYAETNSISFRNANQQIILVKYQTLASKLGMFNLKGTGSFTLTDNTKLNPNFIPAEVFGGPEGTFRTITFGQKYVSNFAFEPQIDLINPYAMAQIKVAKTNEQLTAVTNLLTKKVVYESISAAYHNILSYRWQIDVTTKSLSNAESLVHFLQNKQKEGLVRSQDINITLANQLLVKDKLQQLEIQLQQQYNGLKILCDINPETAIIITGNENSVSDIQLPIKATGDLLQRQGEWQTKYQQAILRADKRWMYPTLNLFSSFSWQESNNNNWFGTNNWFGSNYIGLKVSIPILPEVSKIATVKKDRINFEIAQNNWNHNKLQDQINNIQLELDYRKAYESYKINAEIEALQKDSYEKNLNIYREGIISATDLINSFDDWLNSSLKTVALLASVKYAKSKIIISNTIK</sequence>
<protein>
    <recommendedName>
        <fullName evidence="9">Transporter</fullName>
    </recommendedName>
</protein>
<evidence type="ECO:0000256" key="2">
    <source>
        <dbReference type="ARBA" id="ARBA00022452"/>
    </source>
</evidence>
<keyword evidence="2" id="KW-1134">Transmembrane beta strand</keyword>
<keyword evidence="3" id="KW-0812">Transmembrane</keyword>
<evidence type="ECO:0000256" key="5">
    <source>
        <dbReference type="ARBA" id="ARBA00023237"/>
    </source>
</evidence>
<dbReference type="GO" id="GO:0009279">
    <property type="term" value="C:cell outer membrane"/>
    <property type="evidence" value="ECO:0007669"/>
    <property type="project" value="UniProtKB-SubCell"/>
</dbReference>
<keyword evidence="6" id="KW-0732">Signal</keyword>
<dbReference type="RefSeq" id="WP_035128783.1">
    <property type="nucleotide sequence ID" value="NZ_JRHH01000006.1"/>
</dbReference>
<evidence type="ECO:0000256" key="1">
    <source>
        <dbReference type="ARBA" id="ARBA00004442"/>
    </source>
</evidence>
<evidence type="ECO:0000313" key="7">
    <source>
        <dbReference type="EMBL" id="KGD66873.1"/>
    </source>
</evidence>
<evidence type="ECO:0000256" key="6">
    <source>
        <dbReference type="SAM" id="SignalP"/>
    </source>
</evidence>
<comment type="subcellular location">
    <subcellularLocation>
        <location evidence="1">Cell outer membrane</location>
    </subcellularLocation>
</comment>
<evidence type="ECO:0000256" key="3">
    <source>
        <dbReference type="ARBA" id="ARBA00022692"/>
    </source>
</evidence>
<dbReference type="STRING" id="1453498.LG45_15705"/>
<feature type="chain" id="PRO_5001910953" description="Transporter" evidence="6">
    <location>
        <begin position="21"/>
        <end position="438"/>
    </location>
</feature>
<dbReference type="AlphaFoldDB" id="A0A095TWX0"/>
<name>A0A095TWX0_9FLAO</name>
<dbReference type="GO" id="GO:0015288">
    <property type="term" value="F:porin activity"/>
    <property type="evidence" value="ECO:0007669"/>
    <property type="project" value="TreeGrafter"/>
</dbReference>
<dbReference type="PANTHER" id="PTHR30026:SF20">
    <property type="entry name" value="OUTER MEMBRANE PROTEIN TOLC"/>
    <property type="match status" value="1"/>
</dbReference>
<dbReference type="eggNOG" id="COG1538">
    <property type="taxonomic scope" value="Bacteria"/>
</dbReference>
<accession>A0A095TWX0</accession>
<reference evidence="7 8" key="1">
    <citation type="submission" date="2014-09" db="EMBL/GenBank/DDBJ databases">
        <title>Whole Genome Shotgun of Flavobacterium aquatile LMG 4008.</title>
        <authorList>
            <person name="Gale A.N."/>
            <person name="Pipes S.E."/>
            <person name="Newman J.D."/>
        </authorList>
    </citation>
    <scope>NUCLEOTIDE SEQUENCE [LARGE SCALE GENOMIC DNA]</scope>
    <source>
        <strain evidence="7 8">LMG 4008</strain>
    </source>
</reference>
<evidence type="ECO:0000256" key="4">
    <source>
        <dbReference type="ARBA" id="ARBA00023136"/>
    </source>
</evidence>
<keyword evidence="4" id="KW-0472">Membrane</keyword>
<dbReference type="GO" id="GO:1990281">
    <property type="term" value="C:efflux pump complex"/>
    <property type="evidence" value="ECO:0007669"/>
    <property type="project" value="TreeGrafter"/>
</dbReference>
<keyword evidence="8" id="KW-1185">Reference proteome</keyword>
<dbReference type="SUPFAM" id="SSF56954">
    <property type="entry name" value="Outer membrane efflux proteins (OEP)"/>
    <property type="match status" value="1"/>
</dbReference>
<dbReference type="Proteomes" id="UP000029554">
    <property type="component" value="Unassembled WGS sequence"/>
</dbReference>
<dbReference type="PANTHER" id="PTHR30026">
    <property type="entry name" value="OUTER MEMBRANE PROTEIN TOLC"/>
    <property type="match status" value="1"/>
</dbReference>
<comment type="caution">
    <text evidence="7">The sequence shown here is derived from an EMBL/GenBank/DDBJ whole genome shotgun (WGS) entry which is preliminary data.</text>
</comment>
<proteinExistence type="predicted"/>
<evidence type="ECO:0008006" key="9">
    <source>
        <dbReference type="Google" id="ProtNLM"/>
    </source>
</evidence>
<evidence type="ECO:0000313" key="8">
    <source>
        <dbReference type="Proteomes" id="UP000029554"/>
    </source>
</evidence>
<dbReference type="EMBL" id="JRHH01000006">
    <property type="protein sequence ID" value="KGD66873.1"/>
    <property type="molecule type" value="Genomic_DNA"/>
</dbReference>
<gene>
    <name evidence="7" type="ORF">LG45_15705</name>
</gene>
<dbReference type="Gene3D" id="1.20.1600.10">
    <property type="entry name" value="Outer membrane efflux proteins (OEP)"/>
    <property type="match status" value="1"/>
</dbReference>
<dbReference type="InterPro" id="IPR051906">
    <property type="entry name" value="TolC-like"/>
</dbReference>
<keyword evidence="5" id="KW-0998">Cell outer membrane</keyword>